<keyword evidence="2" id="KW-1185">Reference proteome</keyword>
<evidence type="ECO:0008006" key="3">
    <source>
        <dbReference type="Google" id="ProtNLM"/>
    </source>
</evidence>
<dbReference type="AlphaFoldDB" id="A0A5E4R896"/>
<dbReference type="OrthoDB" id="9819902at2"/>
<sequence>MNFKTDFDASKINHRSHADWQERASSARVAFAPFGGGPYYGYQVGVIDAMHELGVVPDAYLPGCIGNFLSIYHMMAVTEDKHPAFYIDQFSAGGLMAEKDYLKAPIPPLFPMRITEWMQANFNYFGNPGNYKDLLAPELFPAVYQSWSDFLARPTKRNFGIWCRNFLVSHPLYRLTLGAYFFSPIGAFGELYDHENTAEWIEPKVNWGNIYRQGSPVMMMSILPVGNEHCQIATNCIGHPSFAPIDGRRLASASNLPWLISETEIDGVWHRESAVRHAATIVPAALDSLPNLELIIAVKIMSNSAANRRSSEQGNHDNYALQVTEMISGIGEADIQLAKQHLKSKGREVQWIVVESTSNAKPHWTFENVRQCREEGYRLGMEKLKESRFLTASA</sequence>
<evidence type="ECO:0000313" key="2">
    <source>
        <dbReference type="Proteomes" id="UP000406256"/>
    </source>
</evidence>
<dbReference type="EMBL" id="CABPSB010000001">
    <property type="protein sequence ID" value="VVD59367.1"/>
    <property type="molecule type" value="Genomic_DNA"/>
</dbReference>
<dbReference type="RefSeq" id="WP_150666893.1">
    <property type="nucleotide sequence ID" value="NZ_CABPSB010000001.1"/>
</dbReference>
<reference evidence="1 2" key="1">
    <citation type="submission" date="2019-08" db="EMBL/GenBank/DDBJ databases">
        <authorList>
            <person name="Peeters C."/>
        </authorList>
    </citation>
    <scope>NUCLEOTIDE SEQUENCE [LARGE SCALE GENOMIC DNA]</scope>
    <source>
        <strain evidence="1 2">LMG 31108</strain>
    </source>
</reference>
<name>A0A5E4R896_9BURK</name>
<dbReference type="Proteomes" id="UP000406256">
    <property type="component" value="Unassembled WGS sequence"/>
</dbReference>
<evidence type="ECO:0000313" key="1">
    <source>
        <dbReference type="EMBL" id="VVD59367.1"/>
    </source>
</evidence>
<protein>
    <recommendedName>
        <fullName evidence="3">PNPLA domain-containing protein</fullName>
    </recommendedName>
</protein>
<gene>
    <name evidence="1" type="ORF">PAN31108_00025</name>
</gene>
<accession>A0A5E4R896</accession>
<proteinExistence type="predicted"/>
<organism evidence="1 2">
    <name type="scientific">Pandoraea anhela</name>
    <dbReference type="NCBI Taxonomy" id="2508295"/>
    <lineage>
        <taxon>Bacteria</taxon>
        <taxon>Pseudomonadati</taxon>
        <taxon>Pseudomonadota</taxon>
        <taxon>Betaproteobacteria</taxon>
        <taxon>Burkholderiales</taxon>
        <taxon>Burkholderiaceae</taxon>
        <taxon>Pandoraea</taxon>
    </lineage>
</organism>